<dbReference type="PANTHER" id="PTHR19981:SF34">
    <property type="entry name" value="TALIN-2"/>
    <property type="match status" value="1"/>
</dbReference>
<keyword evidence="3" id="KW-1185">Reference proteome</keyword>
<dbReference type="SMART" id="SM00295">
    <property type="entry name" value="B41"/>
    <property type="match status" value="1"/>
</dbReference>
<dbReference type="Proteomes" id="UP001352852">
    <property type="component" value="Unassembled WGS sequence"/>
</dbReference>
<evidence type="ECO:0000259" key="1">
    <source>
        <dbReference type="PROSITE" id="PS50057"/>
    </source>
</evidence>
<name>A0ABU7F260_9TELE</name>
<dbReference type="PANTHER" id="PTHR19981">
    <property type="entry name" value="TALIN"/>
    <property type="match status" value="1"/>
</dbReference>
<dbReference type="InterPro" id="IPR000299">
    <property type="entry name" value="FERM_domain"/>
</dbReference>
<dbReference type="SUPFAM" id="SSF54236">
    <property type="entry name" value="Ubiquitin-like"/>
    <property type="match status" value="1"/>
</dbReference>
<dbReference type="InterPro" id="IPR014352">
    <property type="entry name" value="FERM/acyl-CoA-bd_prot_sf"/>
</dbReference>
<gene>
    <name evidence="2" type="primary">TLN2_2</name>
    <name evidence="2" type="ORF">CHARACLAT_009415</name>
</gene>
<protein>
    <submittedName>
        <fullName evidence="2">Talin-2</fullName>
    </submittedName>
</protein>
<dbReference type="PROSITE" id="PS50057">
    <property type="entry name" value="FERM_3"/>
    <property type="match status" value="1"/>
</dbReference>
<proteinExistence type="predicted"/>
<evidence type="ECO:0000313" key="2">
    <source>
        <dbReference type="EMBL" id="MED6293317.1"/>
    </source>
</evidence>
<dbReference type="InterPro" id="IPR029071">
    <property type="entry name" value="Ubiquitin-like_domsf"/>
</dbReference>
<dbReference type="InterPro" id="IPR019749">
    <property type="entry name" value="Band_41_domain"/>
</dbReference>
<feature type="domain" description="FERM" evidence="1">
    <location>
        <begin position="88"/>
        <end position="296"/>
    </location>
</feature>
<dbReference type="Gene3D" id="1.20.80.10">
    <property type="match status" value="1"/>
</dbReference>
<organism evidence="2 3">
    <name type="scientific">Characodon lateralis</name>
    <dbReference type="NCBI Taxonomy" id="208331"/>
    <lineage>
        <taxon>Eukaryota</taxon>
        <taxon>Metazoa</taxon>
        <taxon>Chordata</taxon>
        <taxon>Craniata</taxon>
        <taxon>Vertebrata</taxon>
        <taxon>Euteleostomi</taxon>
        <taxon>Actinopterygii</taxon>
        <taxon>Neopterygii</taxon>
        <taxon>Teleostei</taxon>
        <taxon>Neoteleostei</taxon>
        <taxon>Acanthomorphata</taxon>
        <taxon>Ovalentaria</taxon>
        <taxon>Atherinomorphae</taxon>
        <taxon>Cyprinodontiformes</taxon>
        <taxon>Goodeidae</taxon>
        <taxon>Characodon</taxon>
    </lineage>
</organism>
<dbReference type="Pfam" id="PF21989">
    <property type="entry name" value="RA_2"/>
    <property type="match status" value="1"/>
</dbReference>
<dbReference type="Gene3D" id="3.10.20.90">
    <property type="entry name" value="Phosphatidylinositol 3-kinase Catalytic Subunit, Chain A, domain 1"/>
    <property type="match status" value="2"/>
</dbReference>
<evidence type="ECO:0000313" key="3">
    <source>
        <dbReference type="Proteomes" id="UP001352852"/>
    </source>
</evidence>
<dbReference type="Pfam" id="PF16511">
    <property type="entry name" value="FERM_f0"/>
    <property type="match status" value="1"/>
</dbReference>
<dbReference type="EMBL" id="JAHUTJ010074347">
    <property type="protein sequence ID" value="MED6293317.1"/>
    <property type="molecule type" value="Genomic_DNA"/>
</dbReference>
<comment type="caution">
    <text evidence="2">The sequence shown here is derived from an EMBL/GenBank/DDBJ whole genome shotgun (WGS) entry which is preliminary data.</text>
</comment>
<dbReference type="InterPro" id="IPR032425">
    <property type="entry name" value="FERM_f0"/>
</dbReference>
<sequence>MVALSLKICVRQCNVVKTMQFEPCTPVYDACRIIRERVPEAQSGQASDYGLFLSDDDPRKGIWLESGRTLDYYMLRNGDVLEYKKKQRPQKIKMLDGAIKTIMVDDSKTVGELLVTICSRIGITNYEEYSLIQEVPEDKKEESMGTPKKDRTLLLRDERKMEKLKAKLHTDDELNWLDHSRTFREQGVEESETLLLRRKFFYSDQNVDSRDPVQLNLLYVQVRGGVESSTSLPSDAPALTCQIAYMAPNLNIPLRKWWAHLGGFLLLLPAELVETWRQSSTSATRCGDTQSPFQKF</sequence>
<reference evidence="2 3" key="1">
    <citation type="submission" date="2021-06" db="EMBL/GenBank/DDBJ databases">
        <authorList>
            <person name="Palmer J.M."/>
        </authorList>
    </citation>
    <scope>NUCLEOTIDE SEQUENCE [LARGE SCALE GENOMIC DNA]</scope>
    <source>
        <strain evidence="2 3">CL_MEX2019</strain>
        <tissue evidence="2">Muscle</tissue>
    </source>
</reference>
<accession>A0ABU7F260</accession>